<proteinExistence type="inferred from homology"/>
<evidence type="ECO:0000256" key="5">
    <source>
        <dbReference type="ARBA" id="ARBA00022741"/>
    </source>
</evidence>
<evidence type="ECO:0000256" key="4">
    <source>
        <dbReference type="ARBA" id="ARBA00022679"/>
    </source>
</evidence>
<name>A0A0C2IPU8_9PEZI</name>
<evidence type="ECO:0000256" key="7">
    <source>
        <dbReference type="ARBA" id="ARBA00022840"/>
    </source>
</evidence>
<dbReference type="OrthoDB" id="275353at2759"/>
<keyword evidence="5" id="KW-0547">Nucleotide-binding</keyword>
<evidence type="ECO:0000256" key="3">
    <source>
        <dbReference type="ARBA" id="ARBA00013061"/>
    </source>
</evidence>
<dbReference type="AlphaFoldDB" id="A0A0C2IPU8"/>
<dbReference type="InterPro" id="IPR036043">
    <property type="entry name" value="Phosphoglycerate_kinase_sf"/>
</dbReference>
<keyword evidence="7" id="KW-0067">ATP-binding</keyword>
<dbReference type="EC" id="2.7.2.3" evidence="3"/>
<protein>
    <recommendedName>
        <fullName evidence="3">phosphoglycerate kinase</fullName>
        <ecNumber evidence="3">2.7.2.3</ecNumber>
    </recommendedName>
</protein>
<dbReference type="InterPro" id="IPR015824">
    <property type="entry name" value="Phosphoglycerate_kinase_N"/>
</dbReference>
<sequence length="94" mass="10189">MADSTAAWNDSPPHLLDKANRLIVSVGMAFAFKRVLDNVAIGDSLFDEAGAKTVQQPSSCDVTGRGKGQKYCTPALVVSRRHGPRLVLWPFVFS</sequence>
<accession>A0A0C2IPU8</accession>
<keyword evidence="4" id="KW-0808">Transferase</keyword>
<dbReference type="EMBL" id="AWTV01000010">
    <property type="protein sequence ID" value="KIH87092.1"/>
    <property type="molecule type" value="Genomic_DNA"/>
</dbReference>
<comment type="cofactor">
    <cofactor evidence="1">
        <name>Mg(2+)</name>
        <dbReference type="ChEBI" id="CHEBI:18420"/>
    </cofactor>
</comment>
<dbReference type="HOGENOM" id="CLU_2387607_0_0_1"/>
<evidence type="ECO:0000313" key="9">
    <source>
        <dbReference type="Proteomes" id="UP000031575"/>
    </source>
</evidence>
<dbReference type="VEuPathDB" id="FungiDB:SPBR_05433"/>
<comment type="similarity">
    <text evidence="2">Belongs to the phosphoglycerate kinase family.</text>
</comment>
<dbReference type="RefSeq" id="XP_040615102.1">
    <property type="nucleotide sequence ID" value="XM_040763709.1"/>
</dbReference>
<evidence type="ECO:0000256" key="2">
    <source>
        <dbReference type="ARBA" id="ARBA00008982"/>
    </source>
</evidence>
<dbReference type="Gene3D" id="3.40.50.1260">
    <property type="entry name" value="Phosphoglycerate kinase, N-terminal domain"/>
    <property type="match status" value="1"/>
</dbReference>
<dbReference type="GO" id="GO:0004618">
    <property type="term" value="F:phosphoglycerate kinase activity"/>
    <property type="evidence" value="ECO:0007669"/>
    <property type="project" value="UniProtKB-EC"/>
</dbReference>
<evidence type="ECO:0000256" key="1">
    <source>
        <dbReference type="ARBA" id="ARBA00001946"/>
    </source>
</evidence>
<dbReference type="GO" id="GO:0005524">
    <property type="term" value="F:ATP binding"/>
    <property type="evidence" value="ECO:0007669"/>
    <property type="project" value="UniProtKB-KW"/>
</dbReference>
<evidence type="ECO:0000256" key="6">
    <source>
        <dbReference type="ARBA" id="ARBA00022777"/>
    </source>
</evidence>
<dbReference type="Proteomes" id="UP000031575">
    <property type="component" value="Unassembled WGS sequence"/>
</dbReference>
<dbReference type="GeneID" id="63678630"/>
<comment type="caution">
    <text evidence="8">The sequence shown here is derived from an EMBL/GenBank/DDBJ whole genome shotgun (WGS) entry which is preliminary data.</text>
</comment>
<keyword evidence="9" id="KW-1185">Reference proteome</keyword>
<dbReference type="GO" id="GO:0006096">
    <property type="term" value="P:glycolytic process"/>
    <property type="evidence" value="ECO:0007669"/>
    <property type="project" value="InterPro"/>
</dbReference>
<evidence type="ECO:0000313" key="8">
    <source>
        <dbReference type="EMBL" id="KIH87092.1"/>
    </source>
</evidence>
<reference evidence="8 9" key="1">
    <citation type="journal article" date="2014" name="BMC Genomics">
        <title>Comparative genomics of the major fungal agents of human and animal Sporotrichosis: Sporothrix schenckii and Sporothrix brasiliensis.</title>
        <authorList>
            <person name="Teixeira M.M."/>
            <person name="de Almeida L.G."/>
            <person name="Kubitschek-Barreira P."/>
            <person name="Alves F.L."/>
            <person name="Kioshima E.S."/>
            <person name="Abadio A.K."/>
            <person name="Fernandes L."/>
            <person name="Derengowski L.S."/>
            <person name="Ferreira K.S."/>
            <person name="Souza R.C."/>
            <person name="Ruiz J.C."/>
            <person name="de Andrade N.C."/>
            <person name="Paes H.C."/>
            <person name="Nicola A.M."/>
            <person name="Albuquerque P."/>
            <person name="Gerber A.L."/>
            <person name="Martins V.P."/>
            <person name="Peconick L.D."/>
            <person name="Neto A.V."/>
            <person name="Chaucanez C.B."/>
            <person name="Silva P.A."/>
            <person name="Cunha O.L."/>
            <person name="de Oliveira F.F."/>
            <person name="dos Santos T.C."/>
            <person name="Barros A.L."/>
            <person name="Soares M.A."/>
            <person name="de Oliveira L.M."/>
            <person name="Marini M.M."/>
            <person name="Villalobos-Duno H."/>
            <person name="Cunha M.M."/>
            <person name="de Hoog S."/>
            <person name="da Silveira J.F."/>
            <person name="Henrissat B."/>
            <person name="Nino-Vega G.A."/>
            <person name="Cisalpino P.S."/>
            <person name="Mora-Montes H.M."/>
            <person name="Almeida S.R."/>
            <person name="Stajich J.E."/>
            <person name="Lopes-Bezerra L.M."/>
            <person name="Vasconcelos A.T."/>
            <person name="Felipe M.S."/>
        </authorList>
    </citation>
    <scope>NUCLEOTIDE SEQUENCE [LARGE SCALE GENOMIC DNA]</scope>
    <source>
        <strain evidence="8 9">5110</strain>
    </source>
</reference>
<gene>
    <name evidence="8" type="ORF">SPBR_05433</name>
</gene>
<dbReference type="SUPFAM" id="SSF53748">
    <property type="entry name" value="Phosphoglycerate kinase"/>
    <property type="match status" value="1"/>
</dbReference>
<keyword evidence="6" id="KW-0418">Kinase</keyword>
<organism evidence="8 9">
    <name type="scientific">Sporothrix brasiliensis 5110</name>
    <dbReference type="NCBI Taxonomy" id="1398154"/>
    <lineage>
        <taxon>Eukaryota</taxon>
        <taxon>Fungi</taxon>
        <taxon>Dikarya</taxon>
        <taxon>Ascomycota</taxon>
        <taxon>Pezizomycotina</taxon>
        <taxon>Sordariomycetes</taxon>
        <taxon>Sordariomycetidae</taxon>
        <taxon>Ophiostomatales</taxon>
        <taxon>Ophiostomataceae</taxon>
        <taxon>Sporothrix</taxon>
    </lineage>
</organism>